<organismHost>
    <name type="scientific">Macaca</name>
    <name type="common">macaques</name>
    <dbReference type="NCBI Taxonomy" id="9539"/>
</organismHost>
<organism evidence="1 3">
    <name type="scientific">Simian cytomegalovirus (strain Colburn)</name>
    <dbReference type="NCBI Taxonomy" id="50292"/>
    <lineage>
        <taxon>Viruses</taxon>
        <taxon>Duplodnaviria</taxon>
        <taxon>Heunggongvirae</taxon>
        <taxon>Peploviricota</taxon>
        <taxon>Herviviricetes</taxon>
        <taxon>Herpesvirales</taxon>
        <taxon>Orthoherpesviridae</taxon>
        <taxon>Betaherpesvirinae</taxon>
        <taxon>Cytomegalovirus</taxon>
        <taxon>Cytomegalovirus cercopithecinebeta5</taxon>
    </lineage>
</organism>
<evidence type="ECO:0000313" key="1">
    <source>
        <dbReference type="EMBL" id="AEV80395.1"/>
    </source>
</evidence>
<sequence length="76" mass="8902">MSERRRHLESLKSFMRGSVAVIDVERMLDYYHNLPQGDQLVFWKTAEDEVQTELNKDEVADEPSVLSFISSRWDGL</sequence>
<protein>
    <submittedName>
        <fullName evidence="1">Protein UL30</fullName>
    </submittedName>
</protein>
<dbReference type="EMBL" id="FJ483969">
    <property type="protein sequence ID" value="AEV80577.1"/>
    <property type="molecule type" value="Genomic_DNA"/>
</dbReference>
<dbReference type="EMBL" id="FJ483968">
    <property type="protein sequence ID" value="AEV80395.1"/>
    <property type="molecule type" value="Genomic_DNA"/>
</dbReference>
<dbReference type="Proteomes" id="UP000113346">
    <property type="component" value="Segment"/>
</dbReference>
<dbReference type="RefSeq" id="YP_004936006.1">
    <property type="nucleotide sequence ID" value="NC_012783.2"/>
</dbReference>
<proteinExistence type="predicted"/>
<reference evidence="1 3" key="1">
    <citation type="submission" date="2011-12" db="EMBL/GenBank/DDBJ databases">
        <title>Comparative genomics of primate cytomegaloviruses.</title>
        <authorList>
            <person name="Davison A.J."/>
            <person name="Holton M."/>
            <person name="Dolan A."/>
            <person name="Dargan D.J."/>
            <person name="Gatherer D."/>
            <person name="Hayward G.S."/>
        </authorList>
    </citation>
    <scope>NUCLEOTIDE SEQUENCE [LARGE SCALE GENOMIC DNA]</scope>
    <source>
        <strain evidence="1">2715</strain>
        <strain evidence="2">Colburn</strain>
    </source>
</reference>
<keyword evidence="3" id="KW-1185">Reference proteome</keyword>
<gene>
    <name evidence="1" type="primary">UL30</name>
</gene>
<dbReference type="GeneID" id="25026448"/>
<dbReference type="KEGG" id="vg:25026448"/>
<name>G8XTA2_SCMVC</name>
<dbReference type="Proteomes" id="UP000116555">
    <property type="component" value="Segment"/>
</dbReference>
<evidence type="ECO:0000313" key="3">
    <source>
        <dbReference type="Proteomes" id="UP000116555"/>
    </source>
</evidence>
<dbReference type="OrthoDB" id="38402at10239"/>
<accession>G8XTA2</accession>
<evidence type="ECO:0000313" key="2">
    <source>
        <dbReference type="EMBL" id="AEV80577.1"/>
    </source>
</evidence>